<dbReference type="SUPFAM" id="SSF57667">
    <property type="entry name" value="beta-beta-alpha zinc fingers"/>
    <property type="match status" value="1"/>
</dbReference>
<dbReference type="OrthoDB" id="6365676at2759"/>
<feature type="compositionally biased region" description="Polar residues" evidence="7">
    <location>
        <begin position="112"/>
        <end position="122"/>
    </location>
</feature>
<evidence type="ECO:0000256" key="1">
    <source>
        <dbReference type="ARBA" id="ARBA00022723"/>
    </source>
</evidence>
<protein>
    <recommendedName>
        <fullName evidence="5">C2H2 type master regulator of conidiophore development brlA</fullName>
    </recommendedName>
</protein>
<feature type="region of interest" description="Disordered" evidence="7">
    <location>
        <begin position="146"/>
        <end position="169"/>
    </location>
</feature>
<dbReference type="GO" id="GO:0000981">
    <property type="term" value="F:DNA-binding transcription factor activity, RNA polymerase II-specific"/>
    <property type="evidence" value="ECO:0007669"/>
    <property type="project" value="TreeGrafter"/>
</dbReference>
<dbReference type="PANTHER" id="PTHR14003">
    <property type="entry name" value="TRANSCRIPTIONAL REPRESSOR PROTEIN YY"/>
    <property type="match status" value="1"/>
</dbReference>
<dbReference type="Proteomes" id="UP000008181">
    <property type="component" value="Chromosome 2"/>
</dbReference>
<dbReference type="EMBL" id="CP003010">
    <property type="protein sequence ID" value="AEO65745.1"/>
    <property type="molecule type" value="Genomic_DNA"/>
</dbReference>
<evidence type="ECO:0000256" key="6">
    <source>
        <dbReference type="PROSITE-ProRule" id="PRU00042"/>
    </source>
</evidence>
<dbReference type="PROSITE" id="PS50157">
    <property type="entry name" value="ZINC_FINGER_C2H2_2"/>
    <property type="match status" value="2"/>
</dbReference>
<keyword evidence="4" id="KW-0862">Zinc</keyword>
<evidence type="ECO:0000313" key="9">
    <source>
        <dbReference type="EMBL" id="AEO65745.1"/>
    </source>
</evidence>
<dbReference type="InterPro" id="IPR036236">
    <property type="entry name" value="Znf_C2H2_sf"/>
</dbReference>
<name>G2R1K6_THETT</name>
<dbReference type="KEGG" id="ttt:THITE_2113093"/>
<evidence type="ECO:0000256" key="3">
    <source>
        <dbReference type="ARBA" id="ARBA00022771"/>
    </source>
</evidence>
<feature type="domain" description="C2H2-type" evidence="8">
    <location>
        <begin position="164"/>
        <end position="193"/>
    </location>
</feature>
<dbReference type="PROSITE" id="PS00028">
    <property type="entry name" value="ZINC_FINGER_C2H2_1"/>
    <property type="match status" value="1"/>
</dbReference>
<dbReference type="HOGENOM" id="CLU_056436_0_0_1"/>
<evidence type="ECO:0000256" key="5">
    <source>
        <dbReference type="ARBA" id="ARBA00044085"/>
    </source>
</evidence>
<evidence type="ECO:0000313" key="10">
    <source>
        <dbReference type="Proteomes" id="UP000008181"/>
    </source>
</evidence>
<sequence length="299" mass="32387">MKPARDARGRRISLLNDDDGDLGSLATAASHPLPPLTASTPNTPQLLRADSYGYQSSTEPLSPMTPLSESAARFAPAVADSHSVFGEYGADAAPYGGAKRRPSVYSDGRPTSYENDAVSTAAATEKRPKRYPCRFRDSLGCTGEFSTSGHASRHAKIHTQEKSVPCSFPGCPRKFTRNDNMKQHLATHNKDKPRSSASRRASAGTQPSQQPHQQPQQQPKRDDEPSPKRPSRKRSAAEAAAEERQLELSLPIHSRSILGRPGSEPPGVSGLDVLVMAAAQQEKEEGRSARLATRTRPFQ</sequence>
<keyword evidence="10" id="KW-1185">Reference proteome</keyword>
<dbReference type="PANTHER" id="PTHR14003:SF19">
    <property type="entry name" value="YY2 TRANSCRIPTION FACTOR"/>
    <property type="match status" value="1"/>
</dbReference>
<reference evidence="9 10" key="1">
    <citation type="journal article" date="2011" name="Nat. Biotechnol.">
        <title>Comparative genomic analysis of the thermophilic biomass-degrading fungi Myceliophthora thermophila and Thielavia terrestris.</title>
        <authorList>
            <person name="Berka R.M."/>
            <person name="Grigoriev I.V."/>
            <person name="Otillar R."/>
            <person name="Salamov A."/>
            <person name="Grimwood J."/>
            <person name="Reid I."/>
            <person name="Ishmael N."/>
            <person name="John T."/>
            <person name="Darmond C."/>
            <person name="Moisan M.-C."/>
            <person name="Henrissat B."/>
            <person name="Coutinho P.M."/>
            <person name="Lombard V."/>
            <person name="Natvig D.O."/>
            <person name="Lindquist E."/>
            <person name="Schmutz J."/>
            <person name="Lucas S."/>
            <person name="Harris P."/>
            <person name="Powlowski J."/>
            <person name="Bellemare A."/>
            <person name="Taylor D."/>
            <person name="Butler G."/>
            <person name="de Vries R.P."/>
            <person name="Allijn I.E."/>
            <person name="van den Brink J."/>
            <person name="Ushinsky S."/>
            <person name="Storms R."/>
            <person name="Powell A.J."/>
            <person name="Paulsen I.T."/>
            <person name="Elbourne L.D.H."/>
            <person name="Baker S.E."/>
            <person name="Magnuson J."/>
            <person name="LaBoissiere S."/>
            <person name="Clutterbuck A.J."/>
            <person name="Martinez D."/>
            <person name="Wogulis M."/>
            <person name="de Leon A.L."/>
            <person name="Rey M.W."/>
            <person name="Tsang A."/>
        </authorList>
    </citation>
    <scope>NUCLEOTIDE SEQUENCE [LARGE SCALE GENOMIC DNA]</scope>
    <source>
        <strain evidence="10">ATCC 38088 / NRRL 8126</strain>
    </source>
</reference>
<dbReference type="InterPro" id="IPR013087">
    <property type="entry name" value="Znf_C2H2_type"/>
</dbReference>
<dbReference type="RefSeq" id="XP_003652081.1">
    <property type="nucleotide sequence ID" value="XM_003652033.1"/>
</dbReference>
<keyword evidence="2" id="KW-0677">Repeat</keyword>
<dbReference type="eggNOG" id="KOG1721">
    <property type="taxonomic scope" value="Eukaryota"/>
</dbReference>
<evidence type="ECO:0000256" key="4">
    <source>
        <dbReference type="ARBA" id="ARBA00022833"/>
    </source>
</evidence>
<gene>
    <name evidence="9" type="ORF">THITE_2113093</name>
</gene>
<evidence type="ECO:0000259" key="8">
    <source>
        <dbReference type="PROSITE" id="PS50157"/>
    </source>
</evidence>
<keyword evidence="3 6" id="KW-0863">Zinc-finger</keyword>
<dbReference type="GeneID" id="11515171"/>
<dbReference type="GO" id="GO:0005667">
    <property type="term" value="C:transcription regulator complex"/>
    <property type="evidence" value="ECO:0007669"/>
    <property type="project" value="TreeGrafter"/>
</dbReference>
<feature type="domain" description="C2H2-type" evidence="8">
    <location>
        <begin position="131"/>
        <end position="163"/>
    </location>
</feature>
<dbReference type="GO" id="GO:0000978">
    <property type="term" value="F:RNA polymerase II cis-regulatory region sequence-specific DNA binding"/>
    <property type="evidence" value="ECO:0007669"/>
    <property type="project" value="TreeGrafter"/>
</dbReference>
<evidence type="ECO:0000256" key="7">
    <source>
        <dbReference type="SAM" id="MobiDB-lite"/>
    </source>
</evidence>
<dbReference type="AlphaFoldDB" id="G2R1K6"/>
<feature type="region of interest" description="Disordered" evidence="7">
    <location>
        <begin position="185"/>
        <end position="271"/>
    </location>
</feature>
<accession>G2R1K6</accession>
<keyword evidence="1" id="KW-0479">Metal-binding</keyword>
<feature type="region of interest" description="Disordered" evidence="7">
    <location>
        <begin position="90"/>
        <end position="127"/>
    </location>
</feature>
<dbReference type="Gene3D" id="3.30.160.60">
    <property type="entry name" value="Classic Zinc Finger"/>
    <property type="match status" value="2"/>
</dbReference>
<organism evidence="9 10">
    <name type="scientific">Thermothielavioides terrestris (strain ATCC 38088 / NRRL 8126)</name>
    <name type="common">Thielavia terrestris</name>
    <dbReference type="NCBI Taxonomy" id="578455"/>
    <lineage>
        <taxon>Eukaryota</taxon>
        <taxon>Fungi</taxon>
        <taxon>Dikarya</taxon>
        <taxon>Ascomycota</taxon>
        <taxon>Pezizomycotina</taxon>
        <taxon>Sordariomycetes</taxon>
        <taxon>Sordariomycetidae</taxon>
        <taxon>Sordariales</taxon>
        <taxon>Chaetomiaceae</taxon>
        <taxon>Thermothielavioides</taxon>
        <taxon>Thermothielavioides terrestris</taxon>
    </lineage>
</organism>
<dbReference type="GO" id="GO:0008270">
    <property type="term" value="F:zinc ion binding"/>
    <property type="evidence" value="ECO:0007669"/>
    <property type="project" value="UniProtKB-KW"/>
</dbReference>
<proteinExistence type="predicted"/>
<dbReference type="SMART" id="SM00355">
    <property type="entry name" value="ZnF_C2H2"/>
    <property type="match status" value="2"/>
</dbReference>
<feature type="compositionally biased region" description="Basic and acidic residues" evidence="7">
    <location>
        <begin position="185"/>
        <end position="194"/>
    </location>
</feature>
<dbReference type="STRING" id="578455.G2R1K6"/>
<evidence type="ECO:0000256" key="2">
    <source>
        <dbReference type="ARBA" id="ARBA00022737"/>
    </source>
</evidence>
<feature type="compositionally biased region" description="Low complexity" evidence="7">
    <location>
        <begin position="195"/>
        <end position="218"/>
    </location>
</feature>
<dbReference type="GO" id="GO:0000785">
    <property type="term" value="C:chromatin"/>
    <property type="evidence" value="ECO:0007669"/>
    <property type="project" value="TreeGrafter"/>
</dbReference>
<feature type="region of interest" description="Disordered" evidence="7">
    <location>
        <begin position="1"/>
        <end position="48"/>
    </location>
</feature>